<dbReference type="OrthoDB" id="2428576at2759"/>
<keyword evidence="2" id="KW-1185">Reference proteome</keyword>
<dbReference type="AlphaFoldDB" id="A0A9N9FJL5"/>
<dbReference type="InterPro" id="IPR013761">
    <property type="entry name" value="SAM/pointed_sf"/>
</dbReference>
<gene>
    <name evidence="1" type="ORF">AMORRO_LOCUS5026</name>
</gene>
<dbReference type="Proteomes" id="UP000789342">
    <property type="component" value="Unassembled WGS sequence"/>
</dbReference>
<comment type="caution">
    <text evidence="1">The sequence shown here is derived from an EMBL/GenBank/DDBJ whole genome shotgun (WGS) entry which is preliminary data.</text>
</comment>
<sequence length="320" mass="36668">MSISTTEHDTYLVENWDTETLVLHLQEQGLKLDDEDFAIIRKEKIDGQVFLDMTEEKFRSYGLAGGPAMKLTKEAKALKTMPIRPFSSYNSLKEVLAKYGIDDNRITTIPQFTPDIHKLDDNDEEFLHCIKEIKHRLGNMGTVADSNEVMRCSYIESILHASVRIVMHLTEKGLILIPQLEVSGSESHDRVDYAIKKILDTLIEKIICITECKQNQAGVGIAQNLMQCESSEQLEKEDPVRYVDGSITWFSRCIPELALQKKLYDHGYGYWKLSPDSNKPYISSEYVKKVQGLMNNNEDYIIGIVKSWEIVLYHLLLKNS</sequence>
<organism evidence="1 2">
    <name type="scientific">Acaulospora morrowiae</name>
    <dbReference type="NCBI Taxonomy" id="94023"/>
    <lineage>
        <taxon>Eukaryota</taxon>
        <taxon>Fungi</taxon>
        <taxon>Fungi incertae sedis</taxon>
        <taxon>Mucoromycota</taxon>
        <taxon>Glomeromycotina</taxon>
        <taxon>Glomeromycetes</taxon>
        <taxon>Diversisporales</taxon>
        <taxon>Acaulosporaceae</taxon>
        <taxon>Acaulospora</taxon>
    </lineage>
</organism>
<dbReference type="Gene3D" id="1.10.150.50">
    <property type="entry name" value="Transcription Factor, Ets-1"/>
    <property type="match status" value="1"/>
</dbReference>
<protein>
    <submittedName>
        <fullName evidence="1">15042_t:CDS:1</fullName>
    </submittedName>
</protein>
<accession>A0A9N9FJL5</accession>
<evidence type="ECO:0000313" key="2">
    <source>
        <dbReference type="Proteomes" id="UP000789342"/>
    </source>
</evidence>
<evidence type="ECO:0000313" key="1">
    <source>
        <dbReference type="EMBL" id="CAG8538770.1"/>
    </source>
</evidence>
<reference evidence="1" key="1">
    <citation type="submission" date="2021-06" db="EMBL/GenBank/DDBJ databases">
        <authorList>
            <person name="Kallberg Y."/>
            <person name="Tangrot J."/>
            <person name="Rosling A."/>
        </authorList>
    </citation>
    <scope>NUCLEOTIDE SEQUENCE</scope>
    <source>
        <strain evidence="1">CL551</strain>
    </source>
</reference>
<dbReference type="EMBL" id="CAJVPV010002903">
    <property type="protein sequence ID" value="CAG8538770.1"/>
    <property type="molecule type" value="Genomic_DNA"/>
</dbReference>
<dbReference type="SUPFAM" id="SSF47769">
    <property type="entry name" value="SAM/Pointed domain"/>
    <property type="match status" value="1"/>
</dbReference>
<proteinExistence type="predicted"/>
<name>A0A9N9FJL5_9GLOM</name>